<evidence type="ECO:0000313" key="1">
    <source>
        <dbReference type="EMBL" id="PSL27585.1"/>
    </source>
</evidence>
<accession>A0A2P8G115</accession>
<dbReference type="Proteomes" id="UP000240978">
    <property type="component" value="Unassembled WGS sequence"/>
</dbReference>
<evidence type="ECO:0008006" key="3">
    <source>
        <dbReference type="Google" id="ProtNLM"/>
    </source>
</evidence>
<protein>
    <recommendedName>
        <fullName evidence="3">PKD domain-containing protein</fullName>
    </recommendedName>
</protein>
<dbReference type="AlphaFoldDB" id="A0A2P8G115"/>
<comment type="caution">
    <text evidence="1">The sequence shown here is derived from an EMBL/GenBank/DDBJ whole genome shotgun (WGS) entry which is preliminary data.</text>
</comment>
<dbReference type="PROSITE" id="PS51257">
    <property type="entry name" value="PROKAR_LIPOPROTEIN"/>
    <property type="match status" value="1"/>
</dbReference>
<sequence>MRITRIIILTGLLAGVLVSCSKDDGDQPGGAGIRPITDSSSPYISVVYDYQPAPGQFVNESIGTPAGAQKIIGGTSELLHLGAFGGYVVFGFDHSILNKSGADLAIYGNPVKPPVELSEPGIVMVSKDENRNGKPDDTWYELAGSEYRAATTIRHYKVTYFNPGGVKDVPWKDNQGRSGAVLINTFHNHSYYPLFAANQDSISFEGTLLKSTSGVLPGTDTYVNTGFAWGYADNWGTDPVKDPYATNLYNSFDLSWAVNSNGEAVSLSAIDFVKVYTGQQDKGDAAVGETSTEIRGAVDLNMK</sequence>
<reference evidence="1 2" key="1">
    <citation type="submission" date="2018-03" db="EMBL/GenBank/DDBJ databases">
        <title>Genomic Encyclopedia of Archaeal and Bacterial Type Strains, Phase II (KMG-II): from individual species to whole genera.</title>
        <authorList>
            <person name="Goeker M."/>
        </authorList>
    </citation>
    <scope>NUCLEOTIDE SEQUENCE [LARGE SCALE GENOMIC DNA]</scope>
    <source>
        <strain evidence="1 2">DSM 18107</strain>
    </source>
</reference>
<dbReference type="EMBL" id="PYGK01000009">
    <property type="protein sequence ID" value="PSL27585.1"/>
    <property type="molecule type" value="Genomic_DNA"/>
</dbReference>
<dbReference type="RefSeq" id="WP_211303506.1">
    <property type="nucleotide sequence ID" value="NZ_PYGK01000009.1"/>
</dbReference>
<keyword evidence="2" id="KW-1185">Reference proteome</keyword>
<evidence type="ECO:0000313" key="2">
    <source>
        <dbReference type="Proteomes" id="UP000240978"/>
    </source>
</evidence>
<organism evidence="1 2">
    <name type="scientific">Chitinophaga ginsengisoli</name>
    <dbReference type="NCBI Taxonomy" id="363837"/>
    <lineage>
        <taxon>Bacteria</taxon>
        <taxon>Pseudomonadati</taxon>
        <taxon>Bacteroidota</taxon>
        <taxon>Chitinophagia</taxon>
        <taxon>Chitinophagales</taxon>
        <taxon>Chitinophagaceae</taxon>
        <taxon>Chitinophaga</taxon>
    </lineage>
</organism>
<name>A0A2P8G115_9BACT</name>
<proteinExistence type="predicted"/>
<gene>
    <name evidence="1" type="ORF">CLV42_109120</name>
</gene>